<keyword evidence="1 4" id="KW-0808">Transferase</keyword>
<dbReference type="Pfam" id="PF00534">
    <property type="entry name" value="Glycos_transf_1"/>
    <property type="match status" value="1"/>
</dbReference>
<organism evidence="4 5">
    <name type="scientific">Pedobacter yulinensis</name>
    <dbReference type="NCBI Taxonomy" id="2126353"/>
    <lineage>
        <taxon>Bacteria</taxon>
        <taxon>Pseudomonadati</taxon>
        <taxon>Bacteroidota</taxon>
        <taxon>Sphingobacteriia</taxon>
        <taxon>Sphingobacteriales</taxon>
        <taxon>Sphingobacteriaceae</taxon>
        <taxon>Pedobacter</taxon>
    </lineage>
</organism>
<evidence type="ECO:0000259" key="2">
    <source>
        <dbReference type="Pfam" id="PF00534"/>
    </source>
</evidence>
<dbReference type="RefSeq" id="WP_107213072.1">
    <property type="nucleotide sequence ID" value="NZ_KZ686268.1"/>
</dbReference>
<dbReference type="AlphaFoldDB" id="A0A2T3HR05"/>
<dbReference type="Gene3D" id="3.40.50.2000">
    <property type="entry name" value="Glycogen Phosphorylase B"/>
    <property type="match status" value="2"/>
</dbReference>
<dbReference type="Proteomes" id="UP000240912">
    <property type="component" value="Unassembled WGS sequence"/>
</dbReference>
<evidence type="ECO:0000259" key="3">
    <source>
        <dbReference type="Pfam" id="PF13439"/>
    </source>
</evidence>
<name>A0A2T3HR05_9SPHI</name>
<dbReference type="GO" id="GO:0016757">
    <property type="term" value="F:glycosyltransferase activity"/>
    <property type="evidence" value="ECO:0007669"/>
    <property type="project" value="InterPro"/>
</dbReference>
<dbReference type="PANTHER" id="PTHR46401:SF2">
    <property type="entry name" value="GLYCOSYLTRANSFERASE WBBK-RELATED"/>
    <property type="match status" value="1"/>
</dbReference>
<dbReference type="Pfam" id="PF13439">
    <property type="entry name" value="Glyco_transf_4"/>
    <property type="match status" value="1"/>
</dbReference>
<reference evidence="4 5" key="1">
    <citation type="submission" date="2018-03" db="EMBL/GenBank/DDBJ databases">
        <authorList>
            <person name="Keele B.F."/>
        </authorList>
    </citation>
    <scope>NUCLEOTIDE SEQUENCE [LARGE SCALE GENOMIC DNA]</scope>
    <source>
        <strain evidence="4 5">YL28-9</strain>
    </source>
</reference>
<evidence type="ECO:0000313" key="5">
    <source>
        <dbReference type="Proteomes" id="UP000240912"/>
    </source>
</evidence>
<comment type="caution">
    <text evidence="4">The sequence shown here is derived from an EMBL/GenBank/DDBJ whole genome shotgun (WGS) entry which is preliminary data.</text>
</comment>
<gene>
    <name evidence="4" type="ORF">C7T94_01775</name>
</gene>
<protein>
    <submittedName>
        <fullName evidence="4">Glycosyltransferase family 1 protein</fullName>
    </submittedName>
</protein>
<dbReference type="CDD" id="cd03809">
    <property type="entry name" value="GT4_MtfB-like"/>
    <property type="match status" value="1"/>
</dbReference>
<dbReference type="InterPro" id="IPR028098">
    <property type="entry name" value="Glyco_trans_4-like_N"/>
</dbReference>
<dbReference type="InterPro" id="IPR001296">
    <property type="entry name" value="Glyco_trans_1"/>
</dbReference>
<proteinExistence type="predicted"/>
<evidence type="ECO:0000313" key="4">
    <source>
        <dbReference type="EMBL" id="PST84878.1"/>
    </source>
</evidence>
<accession>A0A2T3HR05</accession>
<dbReference type="GO" id="GO:0009103">
    <property type="term" value="P:lipopolysaccharide biosynthetic process"/>
    <property type="evidence" value="ECO:0007669"/>
    <property type="project" value="TreeGrafter"/>
</dbReference>
<dbReference type="EMBL" id="PYLS01000001">
    <property type="protein sequence ID" value="PST84878.1"/>
    <property type="molecule type" value="Genomic_DNA"/>
</dbReference>
<feature type="domain" description="Glycosyltransferase subfamily 4-like N-terminal" evidence="3">
    <location>
        <begin position="16"/>
        <end position="176"/>
    </location>
</feature>
<sequence length="363" mass="41902">MLEVLFDHQIFAEQRYGGISRYFKHLMGGIQRTDDASYKLGVARSDNFYIQDEPQLLQSRIFDPLFGSQARLLKRNKSYVKYLLRQNRFSVFHPTYYDPYFLKYLKKPFVLTVHDMTYEALPHLFPSSDPTPYHKRLVMEKADKIIAISGYTKSDILKYSDVPEHKIEVVYHGIDSSSLQYASVNQLPGKYILFVGGRWSYKNFYLLAHAFSELSKTDPELHLVLAGGGPLSFGETEFLRRHHILAKTLHLNATDPQLNTLYKRAICFVYPSKYEGFGLPILEAYKNNCPVLLNNHSCFQEIGAGAALYFDDELPHSLENELQRMVNDDALRNSLRLAGTQRLTAFPIERCISKTLDIYRTLT</sequence>
<dbReference type="PANTHER" id="PTHR46401">
    <property type="entry name" value="GLYCOSYLTRANSFERASE WBBK-RELATED"/>
    <property type="match status" value="1"/>
</dbReference>
<dbReference type="OrthoDB" id="9801609at2"/>
<dbReference type="SUPFAM" id="SSF53756">
    <property type="entry name" value="UDP-Glycosyltransferase/glycogen phosphorylase"/>
    <property type="match status" value="1"/>
</dbReference>
<feature type="domain" description="Glycosyl transferase family 1" evidence="2">
    <location>
        <begin position="189"/>
        <end position="340"/>
    </location>
</feature>
<keyword evidence="5" id="KW-1185">Reference proteome</keyword>
<evidence type="ECO:0000256" key="1">
    <source>
        <dbReference type="ARBA" id="ARBA00022679"/>
    </source>
</evidence>